<name>A0A4W3HSF6_CALMI</name>
<dbReference type="GO" id="GO:0030212">
    <property type="term" value="P:hyaluronan metabolic process"/>
    <property type="evidence" value="ECO:0007669"/>
    <property type="project" value="InterPro"/>
</dbReference>
<evidence type="ECO:0000256" key="11">
    <source>
        <dbReference type="SAM" id="MobiDB-lite"/>
    </source>
</evidence>
<comment type="subcellular location">
    <subcellularLocation>
        <location evidence="1">Secreted</location>
    </subcellularLocation>
</comment>
<evidence type="ECO:0000256" key="9">
    <source>
        <dbReference type="ARBA" id="ARBA00037051"/>
    </source>
</evidence>
<evidence type="ECO:0000256" key="12">
    <source>
        <dbReference type="SAM" id="SignalP"/>
    </source>
</evidence>
<evidence type="ECO:0000256" key="7">
    <source>
        <dbReference type="ARBA" id="ARBA00022974"/>
    </source>
</evidence>
<evidence type="ECO:0000259" key="14">
    <source>
        <dbReference type="PROSITE" id="PS51468"/>
    </source>
</evidence>
<evidence type="ECO:0000256" key="6">
    <source>
        <dbReference type="ARBA" id="ARBA00022900"/>
    </source>
</evidence>
<sequence>MKAILPWVLLTSIPALISADFIIADLKHQKKRSVDGHPTKQVKELEIYSFKVDCKITSRFARNVVTSRVVNRANESKEALFDVQLPKTAFIANFSMIIDGVVYVGVVKEKEVAKQQYQQAVARGQTAGLVKVTGRKMEKFKVSVNIAAAKKVTFELVYEELLKRKLGKYEMVIRVKPEQLVQHFQIDVHLFEPQGIAFLDVNATFLTNDLMPIVKKTLTGKKAHISFTPTLDQQSACTSCQNTGLDGDFIMTYDVDRDLSAGNIAIVNGYFVHHFGPANLPRVPKNVVFVIDQSGSMMFTKMFQTKEALHKILDDLNTEDNFAFISFSSSFRKWKNSLIRATTANVVEAHKYVSELHAGGGTNINDPLLEAAKLLDDAHNLGQVPERSVSMIILLTDGDPNSGESNPTKIQSNVKYAINNKYNLYCLGFGYDVKYSFLEKMSIENSGIARRIYEDSDAALQLQGFYNEVANPLLLNVELQYSQNAVSDVTRSTFKQYYDGSEIVVAGRIADNDLDMFVADIRAQDANSNITMTYEVSMSEVDNITQQQQYIFGDFTERMWAYLTIQQLLQQRISVGSEEKKLLTDRARELALKYNFVTPLTSMIVTKPEEQMDQGEFLAEKPVEGDRPHQAQKYHSPSHSRISAGSYHSTSVDSDPHFLIAMRPPNDAVCFNIDEKPGVILNLVTDPVTGFVVNGELIGDKKIENNKKVNTYFGKFGLVYNKMELRMEITTQEIKLFHGADITRFPWSATATSTHAGFAITINKERNLIVTMGVDVTFVILLHRVWKNHPLHQDFLGFYTLDNHRFSSQTLGLLGQFYHPIDAEVFNIRPGFDQGKVDATMFVKGHKLTVTRGNQKDYRLDPKHGTDVPCWFVHNSGKGFIDGNHTDYIVSTLFDPFNIKPA</sequence>
<dbReference type="InterPro" id="IPR010600">
    <property type="entry name" value="ITI_HC_C"/>
</dbReference>
<keyword evidence="8" id="KW-0325">Glycoprotein</keyword>
<feature type="chain" id="PRO_5021205735" description="Inter-alpha-trypsin inhibitor heavy chain H3" evidence="12">
    <location>
        <begin position="20"/>
        <end position="902"/>
    </location>
</feature>
<evidence type="ECO:0000313" key="15">
    <source>
        <dbReference type="Ensembl" id="ENSCMIP00000018240.1"/>
    </source>
</evidence>
<evidence type="ECO:0000256" key="8">
    <source>
        <dbReference type="ARBA" id="ARBA00023180"/>
    </source>
</evidence>
<evidence type="ECO:0000256" key="3">
    <source>
        <dbReference type="ARBA" id="ARBA00022525"/>
    </source>
</evidence>
<protein>
    <recommendedName>
        <fullName evidence="10">Inter-alpha-trypsin inhibitor heavy chain H3</fullName>
    </recommendedName>
</protein>
<evidence type="ECO:0000313" key="16">
    <source>
        <dbReference type="Proteomes" id="UP000314986"/>
    </source>
</evidence>
<dbReference type="InterPro" id="IPR036465">
    <property type="entry name" value="vWFA_dom_sf"/>
</dbReference>
<dbReference type="Pfam" id="PF00092">
    <property type="entry name" value="VWA"/>
    <property type="match status" value="1"/>
</dbReference>
<evidence type="ECO:0000256" key="1">
    <source>
        <dbReference type="ARBA" id="ARBA00004613"/>
    </source>
</evidence>
<dbReference type="InterPro" id="IPR013694">
    <property type="entry name" value="VIT"/>
</dbReference>
<dbReference type="InterPro" id="IPR050934">
    <property type="entry name" value="ITIH"/>
</dbReference>
<dbReference type="GeneTree" id="ENSGT00940000154554"/>
<keyword evidence="16" id="KW-1185">Reference proteome</keyword>
<dbReference type="PROSITE" id="PS51468">
    <property type="entry name" value="VIT"/>
    <property type="match status" value="1"/>
</dbReference>
<dbReference type="SMART" id="SM00327">
    <property type="entry name" value="VWA"/>
    <property type="match status" value="1"/>
</dbReference>
<dbReference type="FunFam" id="3.40.50.410:FF:000013">
    <property type="entry name" value="inter-alpha-trypsin inhibitor heavy chain H2"/>
    <property type="match status" value="1"/>
</dbReference>
<dbReference type="OMA" id="LLVIRHM"/>
<keyword evidence="3" id="KW-0964">Secreted</keyword>
<comment type="function">
    <text evidence="9">May act as a carrier of hyaluronan in serum or as a binding protein between hyaluronan and other matrix protein, including those on cell surfaces in tissues to regulate the localization, synthesis and degradation of hyaluronan which are essential to cells undergoing biological processes.</text>
</comment>
<dbReference type="PANTHER" id="PTHR10338:SF115">
    <property type="entry name" value="INTER-ALPHA-TRYPSIN INHIBITOR HEAVY CHAIN H3"/>
    <property type="match status" value="1"/>
</dbReference>
<dbReference type="InParanoid" id="A0A4W3HSF6"/>
<dbReference type="Gene3D" id="3.40.50.410">
    <property type="entry name" value="von Willebrand factor, type A domain"/>
    <property type="match status" value="1"/>
</dbReference>
<dbReference type="Proteomes" id="UP000314986">
    <property type="component" value="Unassembled WGS sequence"/>
</dbReference>
<evidence type="ECO:0000256" key="2">
    <source>
        <dbReference type="ARBA" id="ARBA00010158"/>
    </source>
</evidence>
<dbReference type="Pfam" id="PF08487">
    <property type="entry name" value="VIT"/>
    <property type="match status" value="1"/>
</dbReference>
<accession>A0A4W3HSF6</accession>
<organism evidence="15 16">
    <name type="scientific">Callorhinchus milii</name>
    <name type="common">Ghost shark</name>
    <dbReference type="NCBI Taxonomy" id="7868"/>
    <lineage>
        <taxon>Eukaryota</taxon>
        <taxon>Metazoa</taxon>
        <taxon>Chordata</taxon>
        <taxon>Craniata</taxon>
        <taxon>Vertebrata</taxon>
        <taxon>Chondrichthyes</taxon>
        <taxon>Holocephali</taxon>
        <taxon>Chimaeriformes</taxon>
        <taxon>Callorhinchidae</taxon>
        <taxon>Callorhinchus</taxon>
    </lineage>
</organism>
<dbReference type="PANTHER" id="PTHR10338">
    <property type="entry name" value="INTER-ALPHA-TRYPSIN INHIBITOR HEAVY CHAIN FAMILY MEMBER"/>
    <property type="match status" value="1"/>
</dbReference>
<keyword evidence="4" id="KW-0646">Protease inhibitor</keyword>
<feature type="domain" description="VWFA" evidence="13">
    <location>
        <begin position="286"/>
        <end position="469"/>
    </location>
</feature>
<dbReference type="AlphaFoldDB" id="A0A4W3HSF6"/>
<keyword evidence="5 12" id="KW-0732">Signal</keyword>
<evidence type="ECO:0000256" key="4">
    <source>
        <dbReference type="ARBA" id="ARBA00022690"/>
    </source>
</evidence>
<reference evidence="15" key="4">
    <citation type="submission" date="2025-08" db="UniProtKB">
        <authorList>
            <consortium name="Ensembl"/>
        </authorList>
    </citation>
    <scope>IDENTIFICATION</scope>
</reference>
<feature type="domain" description="VIT" evidence="14">
    <location>
        <begin position="31"/>
        <end position="160"/>
    </location>
</feature>
<dbReference type="SUPFAM" id="SSF53300">
    <property type="entry name" value="vWA-like"/>
    <property type="match status" value="1"/>
</dbReference>
<feature type="signal peptide" evidence="12">
    <location>
        <begin position="1"/>
        <end position="19"/>
    </location>
</feature>
<evidence type="ECO:0000259" key="13">
    <source>
        <dbReference type="PROSITE" id="PS50234"/>
    </source>
</evidence>
<comment type="similarity">
    <text evidence="2">Belongs to the ITIH family.</text>
</comment>
<feature type="region of interest" description="Disordered" evidence="11">
    <location>
        <begin position="622"/>
        <end position="647"/>
    </location>
</feature>
<evidence type="ECO:0000256" key="10">
    <source>
        <dbReference type="ARBA" id="ARBA00039924"/>
    </source>
</evidence>
<dbReference type="Pfam" id="PF06668">
    <property type="entry name" value="ITI_HC_C"/>
    <property type="match status" value="1"/>
</dbReference>
<dbReference type="InterPro" id="IPR002035">
    <property type="entry name" value="VWF_A"/>
</dbReference>
<dbReference type="GO" id="GO:0004867">
    <property type="term" value="F:serine-type endopeptidase inhibitor activity"/>
    <property type="evidence" value="ECO:0007669"/>
    <property type="project" value="UniProtKB-KW"/>
</dbReference>
<keyword evidence="7" id="KW-0654">Proteoglycan</keyword>
<keyword evidence="6" id="KW-0722">Serine protease inhibitor</keyword>
<reference evidence="16" key="3">
    <citation type="journal article" date="2014" name="Nature">
        <title>Elephant shark genome provides unique insights into gnathostome evolution.</title>
        <authorList>
            <consortium name="International Elephant Shark Genome Sequencing Consortium"/>
            <person name="Venkatesh B."/>
            <person name="Lee A.P."/>
            <person name="Ravi V."/>
            <person name="Maurya A.K."/>
            <person name="Lian M.M."/>
            <person name="Swann J.B."/>
            <person name="Ohta Y."/>
            <person name="Flajnik M.F."/>
            <person name="Sutoh Y."/>
            <person name="Kasahara M."/>
            <person name="Hoon S."/>
            <person name="Gangu V."/>
            <person name="Roy S.W."/>
            <person name="Irimia M."/>
            <person name="Korzh V."/>
            <person name="Kondrychyn I."/>
            <person name="Lim Z.W."/>
            <person name="Tay B.H."/>
            <person name="Tohari S."/>
            <person name="Kong K.W."/>
            <person name="Ho S."/>
            <person name="Lorente-Galdos B."/>
            <person name="Quilez J."/>
            <person name="Marques-Bonet T."/>
            <person name="Raney B.J."/>
            <person name="Ingham P.W."/>
            <person name="Tay A."/>
            <person name="Hillier L.W."/>
            <person name="Minx P."/>
            <person name="Boehm T."/>
            <person name="Wilson R.K."/>
            <person name="Brenner S."/>
            <person name="Warren W.C."/>
        </authorList>
    </citation>
    <scope>NUCLEOTIDE SEQUENCE [LARGE SCALE GENOMIC DNA]</scope>
</reference>
<dbReference type="PROSITE" id="PS50234">
    <property type="entry name" value="VWFA"/>
    <property type="match status" value="1"/>
</dbReference>
<evidence type="ECO:0000256" key="5">
    <source>
        <dbReference type="ARBA" id="ARBA00022729"/>
    </source>
</evidence>
<reference evidence="16" key="2">
    <citation type="journal article" date="2007" name="PLoS Biol.">
        <title>Survey sequencing and comparative analysis of the elephant shark (Callorhinchus milii) genome.</title>
        <authorList>
            <person name="Venkatesh B."/>
            <person name="Kirkness E.F."/>
            <person name="Loh Y.H."/>
            <person name="Halpern A.L."/>
            <person name="Lee A.P."/>
            <person name="Johnson J."/>
            <person name="Dandona N."/>
            <person name="Viswanathan L.D."/>
            <person name="Tay A."/>
            <person name="Venter J.C."/>
            <person name="Strausberg R.L."/>
            <person name="Brenner S."/>
        </authorList>
    </citation>
    <scope>NUCLEOTIDE SEQUENCE [LARGE SCALE GENOMIC DNA]</scope>
</reference>
<proteinExistence type="inferred from homology"/>
<dbReference type="SMART" id="SM00609">
    <property type="entry name" value="VIT"/>
    <property type="match status" value="1"/>
</dbReference>
<reference evidence="16" key="1">
    <citation type="journal article" date="2006" name="Science">
        <title>Ancient noncoding elements conserved in the human genome.</title>
        <authorList>
            <person name="Venkatesh B."/>
            <person name="Kirkness E.F."/>
            <person name="Loh Y.H."/>
            <person name="Halpern A.L."/>
            <person name="Lee A.P."/>
            <person name="Johnson J."/>
            <person name="Dandona N."/>
            <person name="Viswanathan L.D."/>
            <person name="Tay A."/>
            <person name="Venter J.C."/>
            <person name="Strausberg R.L."/>
            <person name="Brenner S."/>
        </authorList>
    </citation>
    <scope>NUCLEOTIDE SEQUENCE [LARGE SCALE GENOMIC DNA]</scope>
</reference>
<reference evidence="15" key="5">
    <citation type="submission" date="2025-09" db="UniProtKB">
        <authorList>
            <consortium name="Ensembl"/>
        </authorList>
    </citation>
    <scope>IDENTIFICATION</scope>
</reference>
<dbReference type="GO" id="GO:0005576">
    <property type="term" value="C:extracellular region"/>
    <property type="evidence" value="ECO:0007669"/>
    <property type="project" value="UniProtKB-SubCell"/>
</dbReference>
<dbReference type="Ensembl" id="ENSCMIT00000018586.1">
    <property type="protein sequence ID" value="ENSCMIP00000018240.1"/>
    <property type="gene ID" value="ENSCMIG00000008370.1"/>
</dbReference>
<dbReference type="STRING" id="7868.ENSCMIP00000018240"/>